<evidence type="ECO:0000313" key="1">
    <source>
        <dbReference type="EMBL" id="GFH28224.1"/>
    </source>
</evidence>
<keyword evidence="2" id="KW-1185">Reference proteome</keyword>
<evidence type="ECO:0000313" key="2">
    <source>
        <dbReference type="Proteomes" id="UP000485058"/>
    </source>
</evidence>
<name>A0A6A0A784_HAELA</name>
<dbReference type="EMBL" id="BLLF01003789">
    <property type="protein sequence ID" value="GFH28224.1"/>
    <property type="molecule type" value="Genomic_DNA"/>
</dbReference>
<organism evidence="1 2">
    <name type="scientific">Haematococcus lacustris</name>
    <name type="common">Green alga</name>
    <name type="synonym">Haematococcus pluvialis</name>
    <dbReference type="NCBI Taxonomy" id="44745"/>
    <lineage>
        <taxon>Eukaryota</taxon>
        <taxon>Viridiplantae</taxon>
        <taxon>Chlorophyta</taxon>
        <taxon>core chlorophytes</taxon>
        <taxon>Chlorophyceae</taxon>
        <taxon>CS clade</taxon>
        <taxon>Chlamydomonadales</taxon>
        <taxon>Haematococcaceae</taxon>
        <taxon>Haematococcus</taxon>
    </lineage>
</organism>
<proteinExistence type="predicted"/>
<reference evidence="1 2" key="1">
    <citation type="submission" date="2020-02" db="EMBL/GenBank/DDBJ databases">
        <title>Draft genome sequence of Haematococcus lacustris strain NIES-144.</title>
        <authorList>
            <person name="Morimoto D."/>
            <person name="Nakagawa S."/>
            <person name="Yoshida T."/>
            <person name="Sawayama S."/>
        </authorList>
    </citation>
    <scope>NUCLEOTIDE SEQUENCE [LARGE SCALE GENOMIC DNA]</scope>
    <source>
        <strain evidence="1 2">NIES-144</strain>
    </source>
</reference>
<sequence length="99" mass="10550">MIAVSTVAPTSYGSLRSRFAAPSYLQCRSGQSCPFTPARSRQQQQGCSCRSKAGLPPHVHTRRSIMSEGNQGTEQAKASNAASKIAAGKDSHHKCALIF</sequence>
<gene>
    <name evidence="1" type="ORF">HaLaN_26679</name>
</gene>
<accession>A0A6A0A784</accession>
<comment type="caution">
    <text evidence="1">The sequence shown here is derived from an EMBL/GenBank/DDBJ whole genome shotgun (WGS) entry which is preliminary data.</text>
</comment>
<dbReference type="Proteomes" id="UP000485058">
    <property type="component" value="Unassembled WGS sequence"/>
</dbReference>
<dbReference type="AlphaFoldDB" id="A0A6A0A784"/>
<protein>
    <submittedName>
        <fullName evidence="1">Uncharacterized protein</fullName>
    </submittedName>
</protein>